<keyword evidence="3" id="KW-0540">Nuclease</keyword>
<dbReference type="Gene3D" id="3.30.420.10">
    <property type="entry name" value="Ribonuclease H-like superfamily/Ribonuclease H"/>
    <property type="match status" value="1"/>
</dbReference>
<dbReference type="PANTHER" id="PTHR47649:SF1">
    <property type="entry name" value="RIBONUCLEASE D"/>
    <property type="match status" value="1"/>
</dbReference>
<dbReference type="SMART" id="SM00341">
    <property type="entry name" value="HRDC"/>
    <property type="match status" value="1"/>
</dbReference>
<dbReference type="PROSITE" id="PS50967">
    <property type="entry name" value="HRDC"/>
    <property type="match status" value="1"/>
</dbReference>
<dbReference type="SMART" id="SM00474">
    <property type="entry name" value="35EXOc"/>
    <property type="match status" value="1"/>
</dbReference>
<evidence type="ECO:0000313" key="4">
    <source>
        <dbReference type="Proteomes" id="UP000616114"/>
    </source>
</evidence>
<sequence>MTASHQPPGAPPAGDPPQEEAPELPLLGEPADGIPEVIGTAEGLAAVAAELAAGTGPVAVDAERASGFRYGQRAFLVQLRREGTGTLLLDAEALGDLDLLQPHLAGAEWVLHSATQDLPCLAERGLVPGRLFDTEYAARLLGWERFGLGAVVERTLGVRLAKEHSAVDWSTRPLPEDWLRYAALDVEVLLAVRDVLAAELEAAGKTGWAEQEFAHLARFAPAVHDEPWRRVKGVGRLPARRHLAVARALWELRDDRAREADLAPGRLLSDRALLALATRPPGSARELRDIIARTDRRRVPGAEDAQRWYAAVQEASALPEEALPSRHPEAAPRSRRSQAERNQIKERLAALKEALRARAAALHMGAEILLSPAVVRELAGERRFASAAHVQEEAVAAYLRDHDARPWQIEQALAPVTEVLRRHAV</sequence>
<dbReference type="Pfam" id="PF18305">
    <property type="entry name" value="DNA_pol_A_exoN"/>
    <property type="match status" value="1"/>
</dbReference>
<feature type="region of interest" description="Disordered" evidence="1">
    <location>
        <begin position="319"/>
        <end position="341"/>
    </location>
</feature>
<dbReference type="InterPro" id="IPR041605">
    <property type="entry name" value="Exo_C"/>
</dbReference>
<evidence type="ECO:0000259" key="2">
    <source>
        <dbReference type="PROSITE" id="PS50967"/>
    </source>
</evidence>
<evidence type="ECO:0000313" key="3">
    <source>
        <dbReference type="EMBL" id="GGA08257.1"/>
    </source>
</evidence>
<dbReference type="InterPro" id="IPR002121">
    <property type="entry name" value="HRDC_dom"/>
</dbReference>
<dbReference type="Pfam" id="PF01612">
    <property type="entry name" value="DNA_pol_A_exo1"/>
    <property type="match status" value="1"/>
</dbReference>
<dbReference type="GO" id="GO:0003676">
    <property type="term" value="F:nucleic acid binding"/>
    <property type="evidence" value="ECO:0007669"/>
    <property type="project" value="InterPro"/>
</dbReference>
<dbReference type="GO" id="GO:0006139">
    <property type="term" value="P:nucleobase-containing compound metabolic process"/>
    <property type="evidence" value="ECO:0007669"/>
    <property type="project" value="InterPro"/>
</dbReference>
<dbReference type="Proteomes" id="UP000616114">
    <property type="component" value="Unassembled WGS sequence"/>
</dbReference>
<dbReference type="SUPFAM" id="SSF47819">
    <property type="entry name" value="HRDC-like"/>
    <property type="match status" value="1"/>
</dbReference>
<keyword evidence="3" id="KW-0378">Hydrolase</keyword>
<feature type="compositionally biased region" description="Basic and acidic residues" evidence="1">
    <location>
        <begin position="323"/>
        <end position="341"/>
    </location>
</feature>
<dbReference type="InterPro" id="IPR002562">
    <property type="entry name" value="3'-5'_exonuclease_dom"/>
</dbReference>
<name>A0A8J2TWF5_9MICO</name>
<dbReference type="RefSeq" id="WP_188549721.1">
    <property type="nucleotide sequence ID" value="NZ_BMFY01000003.1"/>
</dbReference>
<dbReference type="Pfam" id="PF00570">
    <property type="entry name" value="HRDC"/>
    <property type="match status" value="1"/>
</dbReference>
<dbReference type="InterPro" id="IPR012337">
    <property type="entry name" value="RNaseH-like_sf"/>
</dbReference>
<protein>
    <submittedName>
        <fullName evidence="3">3'-5' exonuclease</fullName>
    </submittedName>
</protein>
<comment type="caution">
    <text evidence="3">The sequence shown here is derived from an EMBL/GenBank/DDBJ whole genome shotgun (WGS) entry which is preliminary data.</text>
</comment>
<keyword evidence="4" id="KW-1185">Reference proteome</keyword>
<dbReference type="InterPro" id="IPR010997">
    <property type="entry name" value="HRDC-like_sf"/>
</dbReference>
<dbReference type="AlphaFoldDB" id="A0A8J2TWF5"/>
<dbReference type="InterPro" id="IPR036397">
    <property type="entry name" value="RNaseH_sf"/>
</dbReference>
<dbReference type="InterPro" id="IPR051086">
    <property type="entry name" value="RNase_D-like"/>
</dbReference>
<evidence type="ECO:0000256" key="1">
    <source>
        <dbReference type="SAM" id="MobiDB-lite"/>
    </source>
</evidence>
<dbReference type="Gene3D" id="1.10.150.80">
    <property type="entry name" value="HRDC domain"/>
    <property type="match status" value="2"/>
</dbReference>
<dbReference type="GO" id="GO:0000166">
    <property type="term" value="F:nucleotide binding"/>
    <property type="evidence" value="ECO:0007669"/>
    <property type="project" value="InterPro"/>
</dbReference>
<reference evidence="3" key="2">
    <citation type="submission" date="2020-09" db="EMBL/GenBank/DDBJ databases">
        <authorList>
            <person name="Sun Q."/>
            <person name="Zhou Y."/>
        </authorList>
    </citation>
    <scope>NUCLEOTIDE SEQUENCE</scope>
    <source>
        <strain evidence="3">CGMCC 1.12785</strain>
    </source>
</reference>
<reference evidence="3" key="1">
    <citation type="journal article" date="2014" name="Int. J. Syst. Evol. Microbiol.">
        <title>Complete genome sequence of Corynebacterium casei LMG S-19264T (=DSM 44701T), isolated from a smear-ripened cheese.</title>
        <authorList>
            <consortium name="US DOE Joint Genome Institute (JGI-PGF)"/>
            <person name="Walter F."/>
            <person name="Albersmeier A."/>
            <person name="Kalinowski J."/>
            <person name="Ruckert C."/>
        </authorList>
    </citation>
    <scope>NUCLEOTIDE SEQUENCE</scope>
    <source>
        <strain evidence="3">CGMCC 1.12785</strain>
    </source>
</reference>
<feature type="region of interest" description="Disordered" evidence="1">
    <location>
        <begin position="1"/>
        <end position="33"/>
    </location>
</feature>
<keyword evidence="3" id="KW-0269">Exonuclease</keyword>
<dbReference type="CDD" id="cd06142">
    <property type="entry name" value="RNaseD_exo"/>
    <property type="match status" value="1"/>
</dbReference>
<proteinExistence type="predicted"/>
<organism evidence="3 4">
    <name type="scientific">Sediminivirga luteola</name>
    <dbReference type="NCBI Taxonomy" id="1774748"/>
    <lineage>
        <taxon>Bacteria</taxon>
        <taxon>Bacillati</taxon>
        <taxon>Actinomycetota</taxon>
        <taxon>Actinomycetes</taxon>
        <taxon>Micrococcales</taxon>
        <taxon>Brevibacteriaceae</taxon>
        <taxon>Sediminivirga</taxon>
    </lineage>
</organism>
<dbReference type="InterPro" id="IPR044876">
    <property type="entry name" value="HRDC_dom_sf"/>
</dbReference>
<gene>
    <name evidence="3" type="ORF">GCM10011333_08910</name>
</gene>
<accession>A0A8J2TWF5</accession>
<feature type="domain" description="HRDC" evidence="2">
    <location>
        <begin position="239"/>
        <end position="322"/>
    </location>
</feature>
<dbReference type="SUPFAM" id="SSF53098">
    <property type="entry name" value="Ribonuclease H-like"/>
    <property type="match status" value="1"/>
</dbReference>
<dbReference type="PANTHER" id="PTHR47649">
    <property type="entry name" value="RIBONUCLEASE D"/>
    <property type="match status" value="1"/>
</dbReference>
<dbReference type="GO" id="GO:0008408">
    <property type="term" value="F:3'-5' exonuclease activity"/>
    <property type="evidence" value="ECO:0007669"/>
    <property type="project" value="InterPro"/>
</dbReference>
<dbReference type="EMBL" id="BMFY01000003">
    <property type="protein sequence ID" value="GGA08257.1"/>
    <property type="molecule type" value="Genomic_DNA"/>
</dbReference>